<keyword evidence="2" id="KW-1185">Reference proteome</keyword>
<protein>
    <submittedName>
        <fullName evidence="1">Uncharacterized protein</fullName>
    </submittedName>
</protein>
<name>A0A9Q3BRZ9_9BASI</name>
<dbReference type="EMBL" id="AVOT02002450">
    <property type="protein sequence ID" value="MBW0470407.1"/>
    <property type="molecule type" value="Genomic_DNA"/>
</dbReference>
<gene>
    <name evidence="1" type="ORF">O181_010122</name>
</gene>
<organism evidence="1 2">
    <name type="scientific">Austropuccinia psidii MF-1</name>
    <dbReference type="NCBI Taxonomy" id="1389203"/>
    <lineage>
        <taxon>Eukaryota</taxon>
        <taxon>Fungi</taxon>
        <taxon>Dikarya</taxon>
        <taxon>Basidiomycota</taxon>
        <taxon>Pucciniomycotina</taxon>
        <taxon>Pucciniomycetes</taxon>
        <taxon>Pucciniales</taxon>
        <taxon>Sphaerophragmiaceae</taxon>
        <taxon>Austropuccinia</taxon>
    </lineage>
</organism>
<evidence type="ECO:0000313" key="2">
    <source>
        <dbReference type="Proteomes" id="UP000765509"/>
    </source>
</evidence>
<accession>A0A9Q3BRZ9</accession>
<evidence type="ECO:0000313" key="1">
    <source>
        <dbReference type="EMBL" id="MBW0470407.1"/>
    </source>
</evidence>
<dbReference type="Proteomes" id="UP000765509">
    <property type="component" value="Unassembled WGS sequence"/>
</dbReference>
<comment type="caution">
    <text evidence="1">The sequence shown here is derived from an EMBL/GenBank/DDBJ whole genome shotgun (WGS) entry which is preliminary data.</text>
</comment>
<sequence>MLKLAVEMLDSQTHAPASNRAPRKMDFFRLEWKGQIARESDSSRSQRLKSKPEAGIKLEVDTILVRNAMTGNLFIRQSPVNMSKNAPNSGQARPIHYSTSSFAVLYRWSNTDAIDNYSSIDTKLNLY</sequence>
<dbReference type="AlphaFoldDB" id="A0A9Q3BRZ9"/>
<reference evidence="1" key="1">
    <citation type="submission" date="2021-03" db="EMBL/GenBank/DDBJ databases">
        <title>Draft genome sequence of rust myrtle Austropuccinia psidii MF-1, a brazilian biotype.</title>
        <authorList>
            <person name="Quecine M.C."/>
            <person name="Pachon D.M.R."/>
            <person name="Bonatelli M.L."/>
            <person name="Correr F.H."/>
            <person name="Franceschini L.M."/>
            <person name="Leite T.F."/>
            <person name="Margarido G.R.A."/>
            <person name="Almeida C.A."/>
            <person name="Ferrarezi J.A."/>
            <person name="Labate C.A."/>
        </authorList>
    </citation>
    <scope>NUCLEOTIDE SEQUENCE</scope>
    <source>
        <strain evidence="1">MF-1</strain>
    </source>
</reference>
<proteinExistence type="predicted"/>